<organism evidence="2 3">
    <name type="scientific">Saitoella complicata (strain BCRC 22490 / CBS 7301 / JCM 7358 / NBRC 10748 / NRRL Y-17804)</name>
    <dbReference type="NCBI Taxonomy" id="698492"/>
    <lineage>
        <taxon>Eukaryota</taxon>
        <taxon>Fungi</taxon>
        <taxon>Dikarya</taxon>
        <taxon>Ascomycota</taxon>
        <taxon>Taphrinomycotina</taxon>
        <taxon>Taphrinomycotina incertae sedis</taxon>
        <taxon>Saitoella</taxon>
    </lineage>
</organism>
<feature type="region of interest" description="Disordered" evidence="1">
    <location>
        <begin position="186"/>
        <end position="261"/>
    </location>
</feature>
<feature type="compositionally biased region" description="Polar residues" evidence="1">
    <location>
        <begin position="203"/>
        <end position="212"/>
    </location>
</feature>
<feature type="region of interest" description="Disordered" evidence="1">
    <location>
        <begin position="127"/>
        <end position="154"/>
    </location>
</feature>
<evidence type="ECO:0000256" key="1">
    <source>
        <dbReference type="SAM" id="MobiDB-lite"/>
    </source>
</evidence>
<dbReference type="PANTHER" id="PTHR28241">
    <property type="entry name" value="MITOCHONDRIAL IMPORT PROTEIN 1"/>
    <property type="match status" value="1"/>
</dbReference>
<gene>
    <name evidence="2" type="ORF">G7K_3173-t1</name>
</gene>
<evidence type="ECO:0008006" key="4">
    <source>
        <dbReference type="Google" id="ProtNLM"/>
    </source>
</evidence>
<sequence>MIETAALPLLSRASKARPVVSRPGRSAYSELLTEMKPQSVAGPHIKDKVLLRPNHDQTFSTEVSEDDDTLEIAYRVVRGNFRLGPTSITGINEWRAFLEEMEDLRTHWKLNDFMVYLDCATNYIPPPGTDESLSDEEPSSTGHSGKGSKAGKGSPPGAFVALIELIEHVPLFTHVFYDLTLTKSLHPTRNRTAPPNTNTPSNQLTMSLTPDTASMPYTSSDMDPSPTSTTSISISPPTSFPSSSPQTADLEAISSSDDDDSDYQPSIIQLWRKPTLLGLLRSTAINLLLPFINGLMLGWGEIFAHEVAFRWGWRNARVFPPHRMSLGPGVGMERRRRITKEGVIEDEDRILREMSNFEL</sequence>
<feature type="compositionally biased region" description="Low complexity" evidence="1">
    <location>
        <begin position="190"/>
        <end position="202"/>
    </location>
</feature>
<accession>A0A0E9NGK9</accession>
<dbReference type="Pfam" id="PF08219">
    <property type="entry name" value="TOM13"/>
    <property type="match status" value="1"/>
</dbReference>
<keyword evidence="3" id="KW-1185">Reference proteome</keyword>
<protein>
    <recommendedName>
        <fullName evidence="4">Mitochondrial import protein 1</fullName>
    </recommendedName>
</protein>
<dbReference type="EMBL" id="BACD03000019">
    <property type="protein sequence ID" value="GAO49012.1"/>
    <property type="molecule type" value="Genomic_DNA"/>
</dbReference>
<comment type="caution">
    <text evidence="2">The sequence shown here is derived from an EMBL/GenBank/DDBJ whole genome shotgun (WGS) entry which is preliminary data.</text>
</comment>
<dbReference type="Proteomes" id="UP000033140">
    <property type="component" value="Unassembled WGS sequence"/>
</dbReference>
<dbReference type="AlphaFoldDB" id="A0A0E9NGK9"/>
<dbReference type="PANTHER" id="PTHR28241:SF1">
    <property type="entry name" value="MITOCHONDRIAL IMPORT PROTEIN 1"/>
    <property type="match status" value="1"/>
</dbReference>
<reference evidence="2 3" key="1">
    <citation type="journal article" date="2011" name="J. Gen. Appl. Microbiol.">
        <title>Draft genome sequencing of the enigmatic yeast Saitoella complicata.</title>
        <authorList>
            <person name="Nishida H."/>
            <person name="Hamamoto M."/>
            <person name="Sugiyama J."/>
        </authorList>
    </citation>
    <scope>NUCLEOTIDE SEQUENCE [LARGE SCALE GENOMIC DNA]</scope>
    <source>
        <strain evidence="2 3">NRRL Y-17804</strain>
    </source>
</reference>
<dbReference type="STRING" id="698492.A0A0E9NGK9"/>
<dbReference type="InterPro" id="IPR013262">
    <property type="entry name" value="OMP_MIM1/TOM13_mt"/>
</dbReference>
<proteinExistence type="predicted"/>
<feature type="compositionally biased region" description="Low complexity" evidence="1">
    <location>
        <begin position="214"/>
        <end position="245"/>
    </location>
</feature>
<evidence type="ECO:0000313" key="2">
    <source>
        <dbReference type="EMBL" id="GAO49012.1"/>
    </source>
</evidence>
<dbReference type="GO" id="GO:0070096">
    <property type="term" value="P:mitochondrial outer membrane translocase complex assembly"/>
    <property type="evidence" value="ECO:0007669"/>
    <property type="project" value="TreeGrafter"/>
</dbReference>
<reference evidence="2 3" key="3">
    <citation type="journal article" date="2015" name="Genome Announc.">
        <title>Draft Genome Sequence of the Archiascomycetous Yeast Saitoella complicata.</title>
        <authorList>
            <person name="Yamauchi K."/>
            <person name="Kondo S."/>
            <person name="Hamamoto M."/>
            <person name="Takahashi Y."/>
            <person name="Ogura Y."/>
            <person name="Hayashi T."/>
            <person name="Nishida H."/>
        </authorList>
    </citation>
    <scope>NUCLEOTIDE SEQUENCE [LARGE SCALE GENOMIC DNA]</scope>
    <source>
        <strain evidence="2 3">NRRL Y-17804</strain>
    </source>
</reference>
<reference evidence="2 3" key="2">
    <citation type="journal article" date="2014" name="J. Gen. Appl. Microbiol.">
        <title>The early diverging ascomycetous budding yeast Saitoella complicata has three histone deacetylases belonging to the Clr6, Hos2, and Rpd3 lineages.</title>
        <authorList>
            <person name="Nishida H."/>
            <person name="Matsumoto T."/>
            <person name="Kondo S."/>
            <person name="Hamamoto M."/>
            <person name="Yoshikawa H."/>
        </authorList>
    </citation>
    <scope>NUCLEOTIDE SEQUENCE [LARGE SCALE GENOMIC DNA]</scope>
    <source>
        <strain evidence="2 3">NRRL Y-17804</strain>
    </source>
</reference>
<evidence type="ECO:0000313" key="3">
    <source>
        <dbReference type="Proteomes" id="UP000033140"/>
    </source>
</evidence>
<dbReference type="GO" id="GO:0005741">
    <property type="term" value="C:mitochondrial outer membrane"/>
    <property type="evidence" value="ECO:0007669"/>
    <property type="project" value="InterPro"/>
</dbReference>
<dbReference type="GO" id="GO:0045040">
    <property type="term" value="P:protein insertion into mitochondrial outer membrane"/>
    <property type="evidence" value="ECO:0007669"/>
    <property type="project" value="TreeGrafter"/>
</dbReference>
<name>A0A0E9NGK9_SAICN</name>